<evidence type="ECO:0000256" key="1">
    <source>
        <dbReference type="SAM" id="Coils"/>
    </source>
</evidence>
<evidence type="ECO:0000313" key="3">
    <source>
        <dbReference type="EMBL" id="MBO8430197.1"/>
    </source>
</evidence>
<evidence type="ECO:0000313" key="4">
    <source>
        <dbReference type="Proteomes" id="UP000823632"/>
    </source>
</evidence>
<dbReference type="Gene3D" id="1.10.30.50">
    <property type="match status" value="1"/>
</dbReference>
<reference evidence="3" key="2">
    <citation type="journal article" date="2021" name="PeerJ">
        <title>Extensive microbial diversity within the chicken gut microbiome revealed by metagenomics and culture.</title>
        <authorList>
            <person name="Gilroy R."/>
            <person name="Ravi A."/>
            <person name="Getino M."/>
            <person name="Pursley I."/>
            <person name="Horton D.L."/>
            <person name="Alikhan N.F."/>
            <person name="Baker D."/>
            <person name="Gharbi K."/>
            <person name="Hall N."/>
            <person name="Watson M."/>
            <person name="Adriaenssens E.M."/>
            <person name="Foster-Nyarko E."/>
            <person name="Jarju S."/>
            <person name="Secka A."/>
            <person name="Antonio M."/>
            <person name="Oren A."/>
            <person name="Chaudhuri R.R."/>
            <person name="La Ragione R."/>
            <person name="Hildebrand F."/>
            <person name="Pallen M.J."/>
        </authorList>
    </citation>
    <scope>NUCLEOTIDE SEQUENCE</scope>
    <source>
        <strain evidence="3">10192</strain>
    </source>
</reference>
<keyword evidence="3" id="KW-0255">Endonuclease</keyword>
<gene>
    <name evidence="3" type="ORF">IAC76_02305</name>
</gene>
<dbReference type="GO" id="GO:0008270">
    <property type="term" value="F:zinc ion binding"/>
    <property type="evidence" value="ECO:0007669"/>
    <property type="project" value="InterPro"/>
</dbReference>
<keyword evidence="3" id="KW-0378">Hydrolase</keyword>
<keyword evidence="1" id="KW-0175">Coiled coil</keyword>
<accession>A0A9D9DN91</accession>
<feature type="domain" description="HNH" evidence="2">
    <location>
        <begin position="303"/>
        <end position="332"/>
    </location>
</feature>
<evidence type="ECO:0000259" key="2">
    <source>
        <dbReference type="Pfam" id="PF01844"/>
    </source>
</evidence>
<comment type="caution">
    <text evidence="3">The sequence shown here is derived from an EMBL/GenBank/DDBJ whole genome shotgun (WGS) entry which is preliminary data.</text>
</comment>
<dbReference type="InterPro" id="IPR002711">
    <property type="entry name" value="HNH"/>
</dbReference>
<dbReference type="GO" id="GO:0004519">
    <property type="term" value="F:endonuclease activity"/>
    <property type="evidence" value="ECO:0007669"/>
    <property type="project" value="UniProtKB-KW"/>
</dbReference>
<name>A0A9D9DN91_9BACT</name>
<organism evidence="3 4">
    <name type="scientific">Candidatus Scatousia excrementipullorum</name>
    <dbReference type="NCBI Taxonomy" id="2840936"/>
    <lineage>
        <taxon>Bacteria</taxon>
        <taxon>Candidatus Scatousia</taxon>
    </lineage>
</organism>
<dbReference type="Pfam" id="PF01844">
    <property type="entry name" value="HNH"/>
    <property type="match status" value="1"/>
</dbReference>
<dbReference type="Proteomes" id="UP000823632">
    <property type="component" value="Unassembled WGS sequence"/>
</dbReference>
<dbReference type="InterPro" id="IPR003615">
    <property type="entry name" value="HNH_nuc"/>
</dbReference>
<dbReference type="AlphaFoldDB" id="A0A9D9DN91"/>
<protein>
    <submittedName>
        <fullName evidence="3">HNH endonuclease</fullName>
    </submittedName>
</protein>
<feature type="coiled-coil region" evidence="1">
    <location>
        <begin position="423"/>
        <end position="457"/>
    </location>
</feature>
<reference evidence="3" key="1">
    <citation type="submission" date="2020-10" db="EMBL/GenBank/DDBJ databases">
        <authorList>
            <person name="Gilroy R."/>
        </authorList>
    </citation>
    <scope>NUCLEOTIDE SEQUENCE</scope>
    <source>
        <strain evidence="3">10192</strain>
    </source>
</reference>
<keyword evidence="3" id="KW-0540">Nuclease</keyword>
<proteinExistence type="predicted"/>
<sequence length="490" mass="57248">MLLNLFTLNNYNNQPVFGYRLPKRSFNDVRDIPGLTCAKCGKKMMSLLERDELINKLLAGSKTCLQRHEFDEFRNSNNFRFLVNLSKKHPKTPLYAIVQDKDVNYKISRMGNFGRKEINEVVDISRTVTRKAPQVVKKLLPFKERMSPEFQELLDYMEIYAIKYPKCTFSEIFSKREVFDYHDKIRLFRKEEFSLLKTKALKNLDKTAELLPAEQREQFLNLNKAANRIITTGNHPESAKRIMLEVLYKDFLTNITDKKLSAKIQKQINNLPVREISGDNLIVGYSKLNDTEILRMILDNICSTFEHIVPNSEGGKAVKHNGICLCAQCNSERATIAYSVIMEKFPEFAANLQKQLNKIMVFIRHDKLSGYDLYPQRVKKTLLDVTDQKLRINIKKYLKYKEKEAEIKLEHAKASYIQNKTRLQETNSEISEYNKKIDELKQELKRLQDEKNILHHKKEIRKAKVNNSTRILANAKSNLKSARKTLNNDK</sequence>
<dbReference type="EMBL" id="JADIND010000049">
    <property type="protein sequence ID" value="MBO8430197.1"/>
    <property type="molecule type" value="Genomic_DNA"/>
</dbReference>
<dbReference type="CDD" id="cd00085">
    <property type="entry name" value="HNHc"/>
    <property type="match status" value="1"/>
</dbReference>
<dbReference type="GO" id="GO:0003676">
    <property type="term" value="F:nucleic acid binding"/>
    <property type="evidence" value="ECO:0007669"/>
    <property type="project" value="InterPro"/>
</dbReference>